<gene>
    <name evidence="2" type="ORF">Q4610_17735</name>
</gene>
<proteinExistence type="predicted"/>
<dbReference type="RefSeq" id="WP_304537273.1">
    <property type="nucleotide sequence ID" value="NZ_JAUQOM010000012.1"/>
</dbReference>
<protein>
    <submittedName>
        <fullName evidence="2">Uncharacterized protein</fullName>
    </submittedName>
</protein>
<feature type="compositionally biased region" description="Basic and acidic residues" evidence="1">
    <location>
        <begin position="55"/>
        <end position="70"/>
    </location>
</feature>
<sequence length="80" mass="8992">MTIQTVHQSLSFDTIITNHPHRLSAEAHMIKVLREYGDWPQDAAVDAARAGKPALVRDDGDSETIEIRDDAPDEPTNQRR</sequence>
<name>A0ABT8ZTV3_9SPHN</name>
<feature type="region of interest" description="Disordered" evidence="1">
    <location>
        <begin position="50"/>
        <end position="80"/>
    </location>
</feature>
<dbReference type="Proteomes" id="UP001176471">
    <property type="component" value="Unassembled WGS sequence"/>
</dbReference>
<accession>A0ABT8ZTV3</accession>
<evidence type="ECO:0000313" key="2">
    <source>
        <dbReference type="EMBL" id="MDO7836891.1"/>
    </source>
</evidence>
<organism evidence="2 3">
    <name type="scientific">Sphingobium cyanobacteriorum</name>
    <dbReference type="NCBI Taxonomy" id="3063954"/>
    <lineage>
        <taxon>Bacteria</taxon>
        <taxon>Pseudomonadati</taxon>
        <taxon>Pseudomonadota</taxon>
        <taxon>Alphaproteobacteria</taxon>
        <taxon>Sphingomonadales</taxon>
        <taxon>Sphingomonadaceae</taxon>
        <taxon>Sphingobium</taxon>
    </lineage>
</organism>
<dbReference type="EMBL" id="JAUQOM010000012">
    <property type="protein sequence ID" value="MDO7836891.1"/>
    <property type="molecule type" value="Genomic_DNA"/>
</dbReference>
<comment type="caution">
    <text evidence="2">The sequence shown here is derived from an EMBL/GenBank/DDBJ whole genome shotgun (WGS) entry which is preliminary data.</text>
</comment>
<reference evidence="2" key="1">
    <citation type="submission" date="2023-07" db="EMBL/GenBank/DDBJ databases">
        <title>Bacterial whole genome sequence for Sphingobium sp. HBC34.</title>
        <authorList>
            <person name="Le V."/>
            <person name="Ko S.-R."/>
            <person name="Ahn C.-Y."/>
            <person name="Oh H.-M."/>
        </authorList>
    </citation>
    <scope>NUCLEOTIDE SEQUENCE</scope>
    <source>
        <strain evidence="2">HBC34</strain>
    </source>
</reference>
<evidence type="ECO:0000256" key="1">
    <source>
        <dbReference type="SAM" id="MobiDB-lite"/>
    </source>
</evidence>
<keyword evidence="3" id="KW-1185">Reference proteome</keyword>
<evidence type="ECO:0000313" key="3">
    <source>
        <dbReference type="Proteomes" id="UP001176471"/>
    </source>
</evidence>